<dbReference type="Proteomes" id="UP000241808">
    <property type="component" value="Unassembled WGS sequence"/>
</dbReference>
<comment type="caution">
    <text evidence="2">The sequence shown here is derived from an EMBL/GenBank/DDBJ whole genome shotgun (WGS) entry which is preliminary data.</text>
</comment>
<name>A0A2T4Z0V8_9HYPH</name>
<organism evidence="2 3">
    <name type="scientific">Phreatobacter oligotrophus</name>
    <dbReference type="NCBI Taxonomy" id="1122261"/>
    <lineage>
        <taxon>Bacteria</taxon>
        <taxon>Pseudomonadati</taxon>
        <taxon>Pseudomonadota</taxon>
        <taxon>Alphaproteobacteria</taxon>
        <taxon>Hyphomicrobiales</taxon>
        <taxon>Phreatobacteraceae</taxon>
        <taxon>Phreatobacter</taxon>
    </lineage>
</organism>
<accession>A0A2T4Z0V8</accession>
<keyword evidence="3" id="KW-1185">Reference proteome</keyword>
<gene>
    <name evidence="2" type="ORF">C8P69_10641</name>
</gene>
<dbReference type="EMBL" id="PZZL01000006">
    <property type="protein sequence ID" value="PTM53388.1"/>
    <property type="molecule type" value="Genomic_DNA"/>
</dbReference>
<proteinExistence type="predicted"/>
<keyword evidence="1" id="KW-1133">Transmembrane helix</keyword>
<keyword evidence="1" id="KW-0472">Membrane</keyword>
<dbReference type="RefSeq" id="WP_108178177.1">
    <property type="nucleotide sequence ID" value="NZ_PZZL01000006.1"/>
</dbReference>
<feature type="transmembrane region" description="Helical" evidence="1">
    <location>
        <begin position="87"/>
        <end position="111"/>
    </location>
</feature>
<dbReference type="OrthoDB" id="8480971at2"/>
<evidence type="ECO:0000313" key="2">
    <source>
        <dbReference type="EMBL" id="PTM53388.1"/>
    </source>
</evidence>
<evidence type="ECO:0000313" key="3">
    <source>
        <dbReference type="Proteomes" id="UP000241808"/>
    </source>
</evidence>
<dbReference type="AlphaFoldDB" id="A0A2T4Z0V8"/>
<reference evidence="2 3" key="1">
    <citation type="submission" date="2018-04" db="EMBL/GenBank/DDBJ databases">
        <title>Genomic Encyclopedia of Archaeal and Bacterial Type Strains, Phase II (KMG-II): from individual species to whole genera.</title>
        <authorList>
            <person name="Goeker M."/>
        </authorList>
    </citation>
    <scope>NUCLEOTIDE SEQUENCE [LARGE SCALE GENOMIC DNA]</scope>
    <source>
        <strain evidence="2 3">DSM 25521</strain>
    </source>
</reference>
<keyword evidence="1" id="KW-0812">Transmembrane</keyword>
<feature type="transmembrane region" description="Helical" evidence="1">
    <location>
        <begin position="20"/>
        <end position="39"/>
    </location>
</feature>
<protein>
    <submittedName>
        <fullName evidence="2">Uncharacterized protein</fullName>
    </submittedName>
</protein>
<evidence type="ECO:0000256" key="1">
    <source>
        <dbReference type="SAM" id="Phobius"/>
    </source>
</evidence>
<sequence>MTGPLAAADRFAAAATPARLALSLLGVLLAYGLVTLVHAPIEAVIREGTCAGLDCLRPLRPDTRHGGYGAADFRLYLDAIWGLRDRALFGVLADLPLIAAVTAALLIAAGLARRDIPLGERTATLLVGIPLVYAGADLLENLALAIAYAGLADMAPVLPWLTAMKFGTAVASGAVSAIIGLLRLAA</sequence>
<feature type="transmembrane region" description="Helical" evidence="1">
    <location>
        <begin position="157"/>
        <end position="182"/>
    </location>
</feature>
<feature type="transmembrane region" description="Helical" evidence="1">
    <location>
        <begin position="123"/>
        <end position="151"/>
    </location>
</feature>